<accession>A0A4Q1JZI0</accession>
<dbReference type="Gene3D" id="2.70.98.10">
    <property type="match status" value="1"/>
</dbReference>
<sequence length="277" mass="30521">MTEESPNDLARRPLACGRTLRLACGPLEVLVAPEAGGRLAQVIHQGQPWLIGPDDGYAAADAWGAFPMVPWSGRVRHGQFRFDGKPHQLPINLGDHAIHGFGFDRPWQIEDLGPQHCVLTRDMPQDAAWPFGGRAEHRIAVDEDGLHLTLSLTAGAHAMPAPVLGWHPWFRKPDGVHFTPEAVYPRDAEGIATLPTQPPTPAPWDDCFINHAPVQVALHGATLELTADCDHWVVYDTRPYSTCVEPQTGPPDGYNLFPEARLPAGATATAHFHWRWR</sequence>
<reference evidence="1 2" key="1">
    <citation type="submission" date="2019-01" db="EMBL/GenBank/DDBJ databases">
        <title>Pseudoxanthomonas composti sp. nov., isolated from compost.</title>
        <authorList>
            <person name="Yang G."/>
        </authorList>
    </citation>
    <scope>NUCLEOTIDE SEQUENCE [LARGE SCALE GENOMIC DNA]</scope>
    <source>
        <strain evidence="1 2">GSS15</strain>
    </source>
</reference>
<dbReference type="SUPFAM" id="SSF74650">
    <property type="entry name" value="Galactose mutarotase-like"/>
    <property type="match status" value="1"/>
</dbReference>
<evidence type="ECO:0000313" key="1">
    <source>
        <dbReference type="EMBL" id="RXR08567.1"/>
    </source>
</evidence>
<proteinExistence type="predicted"/>
<gene>
    <name evidence="1" type="ORF">EPA99_01745</name>
</gene>
<dbReference type="Proteomes" id="UP000289784">
    <property type="component" value="Unassembled WGS sequence"/>
</dbReference>
<dbReference type="InterPro" id="IPR011013">
    <property type="entry name" value="Gal_mutarotase_sf_dom"/>
</dbReference>
<protein>
    <submittedName>
        <fullName evidence="1">Aldose epimerase</fullName>
    </submittedName>
</protein>
<organism evidence="1 2">
    <name type="scientific">Pseudoxanthomonas composti</name>
    <dbReference type="NCBI Taxonomy" id="2137479"/>
    <lineage>
        <taxon>Bacteria</taxon>
        <taxon>Pseudomonadati</taxon>
        <taxon>Pseudomonadota</taxon>
        <taxon>Gammaproteobacteria</taxon>
        <taxon>Lysobacterales</taxon>
        <taxon>Lysobacteraceae</taxon>
        <taxon>Pseudoxanthomonas</taxon>
    </lineage>
</organism>
<dbReference type="EMBL" id="SAWZ01000001">
    <property type="protein sequence ID" value="RXR08567.1"/>
    <property type="molecule type" value="Genomic_DNA"/>
</dbReference>
<comment type="caution">
    <text evidence="1">The sequence shown here is derived from an EMBL/GenBank/DDBJ whole genome shotgun (WGS) entry which is preliminary data.</text>
</comment>
<dbReference type="OrthoDB" id="9808779at2"/>
<evidence type="ECO:0000313" key="2">
    <source>
        <dbReference type="Proteomes" id="UP000289784"/>
    </source>
</evidence>
<dbReference type="Pfam" id="PF01263">
    <property type="entry name" value="Aldose_epim"/>
    <property type="match status" value="1"/>
</dbReference>
<keyword evidence="2" id="KW-1185">Reference proteome</keyword>
<dbReference type="AlphaFoldDB" id="A0A4Q1JZI0"/>
<dbReference type="InterPro" id="IPR014718">
    <property type="entry name" value="GH-type_carb-bd"/>
</dbReference>
<dbReference type="InterPro" id="IPR008183">
    <property type="entry name" value="Aldose_1/G6P_1-epimerase"/>
</dbReference>
<dbReference type="RefSeq" id="WP_129469458.1">
    <property type="nucleotide sequence ID" value="NZ_SAWZ01000001.1"/>
</dbReference>
<name>A0A4Q1JZI0_9GAMM</name>
<dbReference type="GO" id="GO:0005975">
    <property type="term" value="P:carbohydrate metabolic process"/>
    <property type="evidence" value="ECO:0007669"/>
    <property type="project" value="InterPro"/>
</dbReference>
<dbReference type="GO" id="GO:0030246">
    <property type="term" value="F:carbohydrate binding"/>
    <property type="evidence" value="ECO:0007669"/>
    <property type="project" value="InterPro"/>
</dbReference>
<dbReference type="GO" id="GO:0016853">
    <property type="term" value="F:isomerase activity"/>
    <property type="evidence" value="ECO:0007669"/>
    <property type="project" value="InterPro"/>
</dbReference>